<feature type="transmembrane region" description="Helical" evidence="6">
    <location>
        <begin position="168"/>
        <end position="185"/>
    </location>
</feature>
<evidence type="ECO:0000256" key="4">
    <source>
        <dbReference type="ARBA" id="ARBA00022989"/>
    </source>
</evidence>
<reference evidence="7" key="1">
    <citation type="journal article" date="2016" name="Insect Biochem. Mol. Biol.">
        <title>Multifaceted biological insights from a draft genome sequence of the tobacco hornworm moth, Manduca sexta.</title>
        <authorList>
            <person name="Kanost M.R."/>
            <person name="Arrese E.L."/>
            <person name="Cao X."/>
            <person name="Chen Y.R."/>
            <person name="Chellapilla S."/>
            <person name="Goldsmith M.R."/>
            <person name="Grosse-Wilde E."/>
            <person name="Heckel D.G."/>
            <person name="Herndon N."/>
            <person name="Jiang H."/>
            <person name="Papanicolaou A."/>
            <person name="Qu J."/>
            <person name="Soulages J.L."/>
            <person name="Vogel H."/>
            <person name="Walters J."/>
            <person name="Waterhouse R.M."/>
            <person name="Ahn S.J."/>
            <person name="Almeida F.C."/>
            <person name="An C."/>
            <person name="Aqrawi P."/>
            <person name="Bretschneider A."/>
            <person name="Bryant W.B."/>
            <person name="Bucks S."/>
            <person name="Chao H."/>
            <person name="Chevignon G."/>
            <person name="Christen J.M."/>
            <person name="Clarke D.F."/>
            <person name="Dittmer N.T."/>
            <person name="Ferguson L.C.F."/>
            <person name="Garavelou S."/>
            <person name="Gordon K.H.J."/>
            <person name="Gunaratna R.T."/>
            <person name="Han Y."/>
            <person name="Hauser F."/>
            <person name="He Y."/>
            <person name="Heidel-Fischer H."/>
            <person name="Hirsh A."/>
            <person name="Hu Y."/>
            <person name="Jiang H."/>
            <person name="Kalra D."/>
            <person name="Klinner C."/>
            <person name="Konig C."/>
            <person name="Kovar C."/>
            <person name="Kroll A.R."/>
            <person name="Kuwar S.S."/>
            <person name="Lee S.L."/>
            <person name="Lehman R."/>
            <person name="Li K."/>
            <person name="Li Z."/>
            <person name="Liang H."/>
            <person name="Lovelace S."/>
            <person name="Lu Z."/>
            <person name="Mansfield J.H."/>
            <person name="McCulloch K.J."/>
            <person name="Mathew T."/>
            <person name="Morton B."/>
            <person name="Muzny D.M."/>
            <person name="Neunemann D."/>
            <person name="Ongeri F."/>
            <person name="Pauchet Y."/>
            <person name="Pu L.L."/>
            <person name="Pyrousis I."/>
            <person name="Rao X.J."/>
            <person name="Redding A."/>
            <person name="Roesel C."/>
            <person name="Sanchez-Gracia A."/>
            <person name="Schaack S."/>
            <person name="Shukla A."/>
            <person name="Tetreau G."/>
            <person name="Wang Y."/>
            <person name="Xiong G.H."/>
            <person name="Traut W."/>
            <person name="Walsh T.K."/>
            <person name="Worley K.C."/>
            <person name="Wu D."/>
            <person name="Wu W."/>
            <person name="Wu Y.Q."/>
            <person name="Zhang X."/>
            <person name="Zou Z."/>
            <person name="Zucker H."/>
            <person name="Briscoe A.D."/>
            <person name="Burmester T."/>
            <person name="Clem R.J."/>
            <person name="Feyereisen R."/>
            <person name="Grimmelikhuijzen C.J.P."/>
            <person name="Hamodrakas S.J."/>
            <person name="Hansson B.S."/>
            <person name="Huguet E."/>
            <person name="Jermiin L.S."/>
            <person name="Lan Q."/>
            <person name="Lehman H.K."/>
            <person name="Lorenzen M."/>
            <person name="Merzendorfer H."/>
            <person name="Michalopoulos I."/>
            <person name="Morton D.B."/>
            <person name="Muthukrishnan S."/>
            <person name="Oakeshott J.G."/>
            <person name="Palmer W."/>
            <person name="Park Y."/>
            <person name="Passarelli A.L."/>
            <person name="Rozas J."/>
            <person name="Schwartz L.M."/>
            <person name="Smith W."/>
            <person name="Southgate A."/>
            <person name="Vilcinskas A."/>
            <person name="Vogt R."/>
            <person name="Wang P."/>
            <person name="Werren J."/>
            <person name="Yu X.Q."/>
            <person name="Zhou J.J."/>
            <person name="Brown S.J."/>
            <person name="Scherer S.E."/>
            <person name="Richards S."/>
            <person name="Blissard G.W."/>
        </authorList>
    </citation>
    <scope>NUCLEOTIDE SEQUENCE</scope>
</reference>
<dbReference type="Proteomes" id="UP000791440">
    <property type="component" value="Unassembled WGS sequence"/>
</dbReference>
<organism evidence="7 8">
    <name type="scientific">Manduca sexta</name>
    <name type="common">Tobacco hawkmoth</name>
    <name type="synonym">Tobacco hornworm</name>
    <dbReference type="NCBI Taxonomy" id="7130"/>
    <lineage>
        <taxon>Eukaryota</taxon>
        <taxon>Metazoa</taxon>
        <taxon>Ecdysozoa</taxon>
        <taxon>Arthropoda</taxon>
        <taxon>Hexapoda</taxon>
        <taxon>Insecta</taxon>
        <taxon>Pterygota</taxon>
        <taxon>Neoptera</taxon>
        <taxon>Endopterygota</taxon>
        <taxon>Lepidoptera</taxon>
        <taxon>Glossata</taxon>
        <taxon>Ditrysia</taxon>
        <taxon>Bombycoidea</taxon>
        <taxon>Sphingidae</taxon>
        <taxon>Sphinginae</taxon>
        <taxon>Sphingini</taxon>
        <taxon>Manduca</taxon>
    </lineage>
</organism>
<evidence type="ECO:0000313" key="8">
    <source>
        <dbReference type="Proteomes" id="UP000791440"/>
    </source>
</evidence>
<feature type="transmembrane region" description="Helical" evidence="6">
    <location>
        <begin position="67"/>
        <end position="91"/>
    </location>
</feature>
<dbReference type="AlphaFoldDB" id="A0A922CXV2"/>
<dbReference type="PANTHER" id="PTHR13628">
    <property type="entry name" value="TRANSMEMBRANE PROTEIN 267"/>
    <property type="match status" value="1"/>
</dbReference>
<evidence type="ECO:0000256" key="2">
    <source>
        <dbReference type="ARBA" id="ARBA00013977"/>
    </source>
</evidence>
<keyword evidence="3 6" id="KW-0812">Transmembrane</keyword>
<accession>A0A922CXV2</accession>
<dbReference type="InterPro" id="IPR026572">
    <property type="entry name" value="TMEM267"/>
</dbReference>
<name>A0A922CXV2_MANSE</name>
<dbReference type="EMBL" id="JH668793">
    <property type="protein sequence ID" value="KAG6461961.1"/>
    <property type="molecule type" value="Genomic_DNA"/>
</dbReference>
<gene>
    <name evidence="7" type="ORF">O3G_MSEX012965</name>
</gene>
<dbReference type="PANTHER" id="PTHR13628:SF1">
    <property type="entry name" value="TRANSMEMBRANE PROTEIN 267"/>
    <property type="match status" value="1"/>
</dbReference>
<keyword evidence="5 6" id="KW-0472">Membrane</keyword>
<feature type="transmembrane region" description="Helical" evidence="6">
    <location>
        <begin position="36"/>
        <end position="55"/>
    </location>
</feature>
<evidence type="ECO:0000313" key="7">
    <source>
        <dbReference type="EMBL" id="KAG6461961.1"/>
    </source>
</evidence>
<sequence>MKTTATFLTSLLITTAIFGDYVVFNSKYSNSQVFRAFSDTLVHGILGGLSSIVFFNYDNSLNFHSYITYIIFCTVVSSLIDIDHVIAAWSLQWKDITNAKQRGIFHATTFWLMIVSILTVYGYVIKKQSLYTLSAILLVSALSHHLRDANRRGIWMPPFGSTPPLNKFVYIMLLGTCPHILAYIYQHTKFMFYKHVYQDFVV</sequence>
<feature type="transmembrane region" description="Helical" evidence="6">
    <location>
        <begin position="103"/>
        <end position="124"/>
    </location>
</feature>
<protein>
    <recommendedName>
        <fullName evidence="2">Transmembrane protein 267</fullName>
    </recommendedName>
</protein>
<comment type="subcellular location">
    <subcellularLocation>
        <location evidence="1">Membrane</location>
        <topology evidence="1">Multi-pass membrane protein</topology>
    </subcellularLocation>
</comment>
<feature type="transmembrane region" description="Helical" evidence="6">
    <location>
        <begin position="6"/>
        <end position="24"/>
    </location>
</feature>
<keyword evidence="8" id="KW-1185">Reference proteome</keyword>
<comment type="caution">
    <text evidence="7">The sequence shown here is derived from an EMBL/GenBank/DDBJ whole genome shotgun (WGS) entry which is preliminary data.</text>
</comment>
<keyword evidence="4 6" id="KW-1133">Transmembrane helix</keyword>
<proteinExistence type="predicted"/>
<evidence type="ECO:0000256" key="5">
    <source>
        <dbReference type="ARBA" id="ARBA00023136"/>
    </source>
</evidence>
<dbReference type="GO" id="GO:0016020">
    <property type="term" value="C:membrane"/>
    <property type="evidence" value="ECO:0007669"/>
    <property type="project" value="UniProtKB-SubCell"/>
</dbReference>
<reference evidence="7" key="2">
    <citation type="submission" date="2020-12" db="EMBL/GenBank/DDBJ databases">
        <authorList>
            <person name="Kanost M."/>
        </authorList>
    </citation>
    <scope>NUCLEOTIDE SEQUENCE</scope>
</reference>
<evidence type="ECO:0000256" key="3">
    <source>
        <dbReference type="ARBA" id="ARBA00022692"/>
    </source>
</evidence>
<evidence type="ECO:0000256" key="6">
    <source>
        <dbReference type="SAM" id="Phobius"/>
    </source>
</evidence>
<evidence type="ECO:0000256" key="1">
    <source>
        <dbReference type="ARBA" id="ARBA00004141"/>
    </source>
</evidence>